<dbReference type="InterPro" id="IPR036928">
    <property type="entry name" value="AS_sf"/>
</dbReference>
<evidence type="ECO:0000313" key="2">
    <source>
        <dbReference type="EMBL" id="ESR24873.1"/>
    </source>
</evidence>
<dbReference type="RefSeq" id="WP_023432326.1">
    <property type="nucleotide sequence ID" value="NZ_AWXZ01000029.1"/>
</dbReference>
<dbReference type="Gene3D" id="1.20.58.1700">
    <property type="match status" value="1"/>
</dbReference>
<organism evidence="2 3">
    <name type="scientific">Lutibaculum baratangense AMV1</name>
    <dbReference type="NCBI Taxonomy" id="631454"/>
    <lineage>
        <taxon>Bacteria</taxon>
        <taxon>Pseudomonadati</taxon>
        <taxon>Pseudomonadota</taxon>
        <taxon>Alphaproteobacteria</taxon>
        <taxon>Hyphomicrobiales</taxon>
        <taxon>Tepidamorphaceae</taxon>
        <taxon>Lutibaculum</taxon>
    </lineage>
</organism>
<dbReference type="InterPro" id="IPR023631">
    <property type="entry name" value="Amidase_dom"/>
</dbReference>
<gene>
    <name evidence="2" type="ORF">N177_2196</name>
</gene>
<sequence length="468" mass="50236">MTHTTNGLEFDVLRRAYAAGTLSPVDAVNMAYDRIEATRETDGVWIHLEPREGVLAKARALQELSPEARAAMPLYGLPFGVKDCVDVAGVPTTAACPEYAYVPEESNPGVERLVAAGAIFVGKTNLDQFATGLVGARTPYGIARNPFDARYLPGGSSSGAAVSVALGHVSFGLGTDTGGSGRVPASYTATVGLKPSRGLISTRGMTPACRTLDCISVYATSAADALDVLDVAAAPDPTWPYSRANFDVPTKYRALAGDRFAFGVPRESQLEFHGDSVSEAMFEDGIRALEAMGGTRHEVDYAPFLEINDMMFMGPMVAERFAIFGEFLKRNPEAGHPITRMIILNAEEIRAHEAYRMLYRLEELRRQVATLWESFDTLLVPTVGRPFTIAELEAEPLKVNFDHGYYTNFVNPADLAAIAVPNGFGADGLPRGVTFAGPAGTDAWLAELGGRFHDRRGASRPAPVAVPA</sequence>
<comment type="caution">
    <text evidence="2">The sequence shown here is derived from an EMBL/GenBank/DDBJ whole genome shotgun (WGS) entry which is preliminary data.</text>
</comment>
<dbReference type="OrthoDB" id="9811471at2"/>
<dbReference type="PATRIC" id="fig|631454.5.peg.2165"/>
<evidence type="ECO:0000259" key="1">
    <source>
        <dbReference type="Pfam" id="PF01425"/>
    </source>
</evidence>
<proteinExistence type="predicted"/>
<dbReference type="eggNOG" id="COG0154">
    <property type="taxonomic scope" value="Bacteria"/>
</dbReference>
<dbReference type="NCBIfam" id="NF006043">
    <property type="entry name" value="PRK08186.1"/>
    <property type="match status" value="1"/>
</dbReference>
<dbReference type="SUPFAM" id="SSF75304">
    <property type="entry name" value="Amidase signature (AS) enzymes"/>
    <property type="match status" value="1"/>
</dbReference>
<dbReference type="EMBL" id="AWXZ01000029">
    <property type="protein sequence ID" value="ESR24873.1"/>
    <property type="molecule type" value="Genomic_DNA"/>
</dbReference>
<keyword evidence="2" id="KW-0378">Hydrolase</keyword>
<feature type="domain" description="Amidase" evidence="1">
    <location>
        <begin position="27"/>
        <end position="443"/>
    </location>
</feature>
<reference evidence="2 3" key="1">
    <citation type="journal article" date="2014" name="Genome Announc.">
        <title>Draft Genome Sequence of Lutibaculum baratangense Strain AMV1T, Isolated from a Mud Volcano in Andamans, India.</title>
        <authorList>
            <person name="Singh A."/>
            <person name="Sreenivas A."/>
            <person name="Sathyanarayana Reddy G."/>
            <person name="Pinnaka A.K."/>
            <person name="Shivaji S."/>
        </authorList>
    </citation>
    <scope>NUCLEOTIDE SEQUENCE [LARGE SCALE GENOMIC DNA]</scope>
    <source>
        <strain evidence="2 3">AMV1</strain>
    </source>
</reference>
<name>V4TFF9_9HYPH</name>
<dbReference type="PANTHER" id="PTHR11895">
    <property type="entry name" value="TRANSAMIDASE"/>
    <property type="match status" value="1"/>
</dbReference>
<dbReference type="NCBIfam" id="TIGR02713">
    <property type="entry name" value="allophanate_hyd"/>
    <property type="match status" value="1"/>
</dbReference>
<dbReference type="PANTHER" id="PTHR11895:SF169">
    <property type="entry name" value="GLUTAMYL-TRNA(GLN) AMIDOTRANSFERASE"/>
    <property type="match status" value="1"/>
</dbReference>
<accession>V4TFF9</accession>
<dbReference type="Pfam" id="PF01425">
    <property type="entry name" value="Amidase"/>
    <property type="match status" value="1"/>
</dbReference>
<evidence type="ECO:0000313" key="3">
    <source>
        <dbReference type="Proteomes" id="UP000017819"/>
    </source>
</evidence>
<dbReference type="GO" id="GO:0004039">
    <property type="term" value="F:allophanate hydrolase activity"/>
    <property type="evidence" value="ECO:0007669"/>
    <property type="project" value="UniProtKB-EC"/>
</dbReference>
<dbReference type="Proteomes" id="UP000017819">
    <property type="component" value="Unassembled WGS sequence"/>
</dbReference>
<keyword evidence="3" id="KW-1185">Reference proteome</keyword>
<dbReference type="Gene3D" id="3.90.1300.10">
    <property type="entry name" value="Amidase signature (AS) domain"/>
    <property type="match status" value="1"/>
</dbReference>
<dbReference type="InterPro" id="IPR014085">
    <property type="entry name" value="Allophanate_hydrolase"/>
</dbReference>
<dbReference type="AlphaFoldDB" id="V4TFF9"/>
<dbReference type="EC" id="3.5.1.54" evidence="2"/>
<dbReference type="STRING" id="631454.N177_2196"/>
<dbReference type="InterPro" id="IPR000120">
    <property type="entry name" value="Amidase"/>
</dbReference>
<protein>
    <submittedName>
        <fullName evidence="2">Allophanate hydrolase</fullName>
        <ecNumber evidence="2">3.5.1.54</ecNumber>
    </submittedName>
</protein>